<dbReference type="InterPro" id="IPR006059">
    <property type="entry name" value="SBP"/>
</dbReference>
<comment type="caution">
    <text evidence="2">The sequence shown here is derived from an EMBL/GenBank/DDBJ whole genome shotgun (WGS) entry which is preliminary data.</text>
</comment>
<gene>
    <name evidence="2" type="ORF">DES52_114113</name>
</gene>
<feature type="signal peptide" evidence="1">
    <location>
        <begin position="1"/>
        <end position="18"/>
    </location>
</feature>
<dbReference type="AlphaFoldDB" id="A0A318S8G0"/>
<proteinExistence type="predicted"/>
<keyword evidence="1" id="KW-0732">Signal</keyword>
<dbReference type="InterPro" id="IPR050490">
    <property type="entry name" value="Bact_solute-bd_prot1"/>
</dbReference>
<keyword evidence="3" id="KW-1185">Reference proteome</keyword>
<dbReference type="SUPFAM" id="SSF53850">
    <property type="entry name" value="Periplasmic binding protein-like II"/>
    <property type="match status" value="1"/>
</dbReference>
<name>A0A318S8G0_9DEIO</name>
<evidence type="ECO:0000256" key="1">
    <source>
        <dbReference type="SAM" id="SignalP"/>
    </source>
</evidence>
<dbReference type="Proteomes" id="UP000248326">
    <property type="component" value="Unassembled WGS sequence"/>
</dbReference>
<evidence type="ECO:0000313" key="3">
    <source>
        <dbReference type="Proteomes" id="UP000248326"/>
    </source>
</evidence>
<protein>
    <submittedName>
        <fullName evidence="2">Raffinose/stachyose/melibiose transport system substrate-binding protein</fullName>
    </submittedName>
</protein>
<feature type="chain" id="PRO_5016347963" evidence="1">
    <location>
        <begin position="19"/>
        <end position="480"/>
    </location>
</feature>
<dbReference type="RefSeq" id="WP_110887937.1">
    <property type="nucleotide sequence ID" value="NZ_QJSX01000014.1"/>
</dbReference>
<accession>A0A318S8G0</accession>
<dbReference type="Gene3D" id="3.40.190.10">
    <property type="entry name" value="Periplasmic binding protein-like II"/>
    <property type="match status" value="2"/>
</dbReference>
<organism evidence="2 3">
    <name type="scientific">Deinococcus yavapaiensis KR-236</name>
    <dbReference type="NCBI Taxonomy" id="694435"/>
    <lineage>
        <taxon>Bacteria</taxon>
        <taxon>Thermotogati</taxon>
        <taxon>Deinococcota</taxon>
        <taxon>Deinococci</taxon>
        <taxon>Deinococcales</taxon>
        <taxon>Deinococcaceae</taxon>
        <taxon>Deinococcus</taxon>
    </lineage>
</organism>
<evidence type="ECO:0000313" key="2">
    <source>
        <dbReference type="EMBL" id="PYE51912.1"/>
    </source>
</evidence>
<reference evidence="2 3" key="1">
    <citation type="submission" date="2018-06" db="EMBL/GenBank/DDBJ databases">
        <title>Genomic Encyclopedia of Type Strains, Phase IV (KMG-IV): sequencing the most valuable type-strain genomes for metagenomic binning, comparative biology and taxonomic classification.</title>
        <authorList>
            <person name="Goeker M."/>
        </authorList>
    </citation>
    <scope>NUCLEOTIDE SEQUENCE [LARGE SCALE GENOMIC DNA]</scope>
    <source>
        <strain evidence="2 3">DSM 18048</strain>
    </source>
</reference>
<dbReference type="PANTHER" id="PTHR43649">
    <property type="entry name" value="ARABINOSE-BINDING PROTEIN-RELATED"/>
    <property type="match status" value="1"/>
</dbReference>
<dbReference type="Pfam" id="PF01547">
    <property type="entry name" value="SBP_bac_1"/>
    <property type="match status" value="1"/>
</dbReference>
<sequence length="480" mass="53143">MKRGLTLGLLLSLSSAWAAPGTWRGTITMFVSEYTPNWPDQEKPLKVFQQIADEYEKKYPGIKIKFSTTPVPDNDTNIRVKAAAGELFDIYWAQATSLNATLPKGVATDLSPYFKQPNPYIPGNKAWQDVMNPRVLAESRAPSGAEYVLSGDTVGYTIYYNKDLFKKAGITKAPTTFTELVSVSKKLRAAGINPFVQVPAYPWWGKHFLSDLYGQDYNRIAGFDKAPGISALDEAVAVSKGLLSPKDPRFMSWWPTMKAFTDTWQKDYIAQDVGKNYDVFQDFVGGKAAMLYEGSYQARWMKDAGVKFGVGTFNFPKLTKQDNRYATGADTSNATGGTGAFQFAVATPQSDKTLREIGKLQAVIDWMRFFGTPTNLRRLVQENGSYIMAWPSPNGAKTTFNVPGFDLDASALTSQIGKANRGILAADIAPNLGWVDMQRIFGQYLAGQVTLDQAKGQVQALLDRAVRDYARKNKVDLAKY</sequence>
<dbReference type="OrthoDB" id="9798191at2"/>
<dbReference type="EMBL" id="QJSX01000014">
    <property type="protein sequence ID" value="PYE51912.1"/>
    <property type="molecule type" value="Genomic_DNA"/>
</dbReference>